<keyword evidence="3" id="KW-1185">Reference proteome</keyword>
<accession>A0A803KQ16</accession>
<protein>
    <submittedName>
        <fullName evidence="2">Uncharacterized protein</fullName>
    </submittedName>
</protein>
<feature type="region of interest" description="Disordered" evidence="1">
    <location>
        <begin position="202"/>
        <end position="234"/>
    </location>
</feature>
<sequence>MATFTEDVPGSSNWVSSGLGLFLRWGFWYHNVMQCNCLCISMYMHCLSDIWRRSLYRESSQCSSLSVMLVYGVCCCICCGRVEGKSSFISQYVKIRFEVDQAIKSKVSMFGSSEGGENWTVCFDNANEQKNKGQMIDPVDPLDGYPGADSKEQQSEVPQVKSEPLMNKDVCCETERASQRGNYGGSCWPILATKYPLLDDDWMDEVDRGNDQQDGKGVGQIKNQEKNGIFRLAP</sequence>
<proteinExistence type="predicted"/>
<reference evidence="2" key="1">
    <citation type="journal article" date="2017" name="Nature">
        <title>The genome of Chenopodium quinoa.</title>
        <authorList>
            <person name="Jarvis D.E."/>
            <person name="Ho Y.S."/>
            <person name="Lightfoot D.J."/>
            <person name="Schmoeckel S.M."/>
            <person name="Li B."/>
            <person name="Borm T.J.A."/>
            <person name="Ohyanagi H."/>
            <person name="Mineta K."/>
            <person name="Michell C.T."/>
            <person name="Saber N."/>
            <person name="Kharbatia N.M."/>
            <person name="Rupper R.R."/>
            <person name="Sharp A.R."/>
            <person name="Dally N."/>
            <person name="Boughton B.A."/>
            <person name="Woo Y.H."/>
            <person name="Gao G."/>
            <person name="Schijlen E.G.W.M."/>
            <person name="Guo X."/>
            <person name="Momin A.A."/>
            <person name="Negrao S."/>
            <person name="Al-Babili S."/>
            <person name="Gehring C."/>
            <person name="Roessner U."/>
            <person name="Jung C."/>
            <person name="Murphy K."/>
            <person name="Arold S.T."/>
            <person name="Gojobori T."/>
            <person name="van der Linden C.G."/>
            <person name="van Loo E.N."/>
            <person name="Jellen E.N."/>
            <person name="Maughan P.J."/>
            <person name="Tester M."/>
        </authorList>
    </citation>
    <scope>NUCLEOTIDE SEQUENCE [LARGE SCALE GENOMIC DNA]</scope>
    <source>
        <strain evidence="2">cv. PI 614886</strain>
    </source>
</reference>
<reference evidence="2" key="2">
    <citation type="submission" date="2021-03" db="UniProtKB">
        <authorList>
            <consortium name="EnsemblPlants"/>
        </authorList>
    </citation>
    <scope>IDENTIFICATION</scope>
</reference>
<evidence type="ECO:0000313" key="2">
    <source>
        <dbReference type="EnsemblPlants" id="AUR62001122-RA:cds"/>
    </source>
</evidence>
<evidence type="ECO:0000256" key="1">
    <source>
        <dbReference type="SAM" id="MobiDB-lite"/>
    </source>
</evidence>
<dbReference type="Gramene" id="AUR62001122-RA">
    <property type="protein sequence ID" value="AUR62001122-RA:cds"/>
    <property type="gene ID" value="AUR62001122"/>
</dbReference>
<dbReference type="Proteomes" id="UP000596660">
    <property type="component" value="Unplaced"/>
</dbReference>
<dbReference type="EnsemblPlants" id="AUR62001122-RA">
    <property type="protein sequence ID" value="AUR62001122-RA:cds"/>
    <property type="gene ID" value="AUR62001122"/>
</dbReference>
<organism evidence="2 3">
    <name type="scientific">Chenopodium quinoa</name>
    <name type="common">Quinoa</name>
    <dbReference type="NCBI Taxonomy" id="63459"/>
    <lineage>
        <taxon>Eukaryota</taxon>
        <taxon>Viridiplantae</taxon>
        <taxon>Streptophyta</taxon>
        <taxon>Embryophyta</taxon>
        <taxon>Tracheophyta</taxon>
        <taxon>Spermatophyta</taxon>
        <taxon>Magnoliopsida</taxon>
        <taxon>eudicotyledons</taxon>
        <taxon>Gunneridae</taxon>
        <taxon>Pentapetalae</taxon>
        <taxon>Caryophyllales</taxon>
        <taxon>Chenopodiaceae</taxon>
        <taxon>Chenopodioideae</taxon>
        <taxon>Atripliceae</taxon>
        <taxon>Chenopodium</taxon>
    </lineage>
</organism>
<feature type="compositionally biased region" description="Basic and acidic residues" evidence="1">
    <location>
        <begin position="205"/>
        <end position="214"/>
    </location>
</feature>
<feature type="region of interest" description="Disordered" evidence="1">
    <location>
        <begin position="131"/>
        <end position="162"/>
    </location>
</feature>
<name>A0A803KQ16_CHEQI</name>
<dbReference type="AlphaFoldDB" id="A0A803KQ16"/>
<evidence type="ECO:0000313" key="3">
    <source>
        <dbReference type="Proteomes" id="UP000596660"/>
    </source>
</evidence>